<proteinExistence type="inferred from homology"/>
<dbReference type="PANTHER" id="PTHR42796:SF4">
    <property type="entry name" value="FUMARYLACETOACETATE HYDROLASE DOMAIN-CONTAINING PROTEIN 2A"/>
    <property type="match status" value="1"/>
</dbReference>
<feature type="domain" description="Fumarylacetoacetase-like C-terminal" evidence="3">
    <location>
        <begin position="88"/>
        <end position="292"/>
    </location>
</feature>
<evidence type="ECO:0000256" key="2">
    <source>
        <dbReference type="ARBA" id="ARBA00022723"/>
    </source>
</evidence>
<comment type="similarity">
    <text evidence="1">Belongs to the FAH family.</text>
</comment>
<dbReference type="GO" id="GO:0019752">
    <property type="term" value="P:carboxylic acid metabolic process"/>
    <property type="evidence" value="ECO:0007669"/>
    <property type="project" value="UniProtKB-ARBA"/>
</dbReference>
<dbReference type="GO" id="GO:0016787">
    <property type="term" value="F:hydrolase activity"/>
    <property type="evidence" value="ECO:0007669"/>
    <property type="project" value="UniProtKB-KW"/>
</dbReference>
<dbReference type="EMBL" id="SMKO01000036">
    <property type="protein sequence ID" value="TDD05840.1"/>
    <property type="molecule type" value="Genomic_DNA"/>
</dbReference>
<evidence type="ECO:0000313" key="5">
    <source>
        <dbReference type="Proteomes" id="UP000295258"/>
    </source>
</evidence>
<protein>
    <submittedName>
        <fullName evidence="4">FAA hydrolase family protein</fullName>
    </submittedName>
</protein>
<dbReference type="SUPFAM" id="SSF56529">
    <property type="entry name" value="FAH"/>
    <property type="match status" value="1"/>
</dbReference>
<sequence>MRLVTYATDGVAAGGVLVGDRVVDLASAVAHAAREDSGPPRPLPVRAYLERRLDHVAVAAAAGALARAGEGVTLDEVRLLPPVPDPEKILCIGLNYRDHAEEAGLQLPSEPMVFAKFRNSLIGPADAIVLPNAVERVDYEAELAVVIGRRGRAIPEELALRHVAGVTVFNDVSARDMQAATSQWTMGKAVDTFGPCGPSLVTLDEAGDLGDLRLRTRVNGATVQDGTTADMVFSVARLISHLSRAMTLEPGDIIATGTPAGVGFKRTPPVLLKDGDLVEVEIDGLGTLANRVAGPAAELAGGVTAVATA</sequence>
<dbReference type="Pfam" id="PF01557">
    <property type="entry name" value="FAA_hydrolase"/>
    <property type="match status" value="1"/>
</dbReference>
<dbReference type="RefSeq" id="WP_132596069.1">
    <property type="nucleotide sequence ID" value="NZ_SMKO01000036.1"/>
</dbReference>
<dbReference type="InterPro" id="IPR051121">
    <property type="entry name" value="FAH"/>
</dbReference>
<keyword evidence="4" id="KW-0378">Hydrolase</keyword>
<name>A0A4R4VZ42_9ACTN</name>
<comment type="caution">
    <text evidence="4">The sequence shown here is derived from an EMBL/GenBank/DDBJ whole genome shotgun (WGS) entry which is preliminary data.</text>
</comment>
<dbReference type="InterPro" id="IPR036663">
    <property type="entry name" value="Fumarylacetoacetase_C_sf"/>
</dbReference>
<dbReference type="InterPro" id="IPR011234">
    <property type="entry name" value="Fumarylacetoacetase-like_C"/>
</dbReference>
<reference evidence="4 5" key="1">
    <citation type="submission" date="2019-03" db="EMBL/GenBank/DDBJ databases">
        <title>Draft genome sequences of novel Actinobacteria.</title>
        <authorList>
            <person name="Sahin N."/>
            <person name="Ay H."/>
            <person name="Saygin H."/>
        </authorList>
    </citation>
    <scope>NUCLEOTIDE SEQUENCE [LARGE SCALE GENOMIC DNA]</scope>
    <source>
        <strain evidence="4 5">KC310</strain>
    </source>
</reference>
<dbReference type="Gene3D" id="3.90.850.10">
    <property type="entry name" value="Fumarylacetoacetase-like, C-terminal domain"/>
    <property type="match status" value="1"/>
</dbReference>
<gene>
    <name evidence="4" type="ORF">E1292_16355</name>
</gene>
<dbReference type="GO" id="GO:0016853">
    <property type="term" value="F:isomerase activity"/>
    <property type="evidence" value="ECO:0007669"/>
    <property type="project" value="UniProtKB-ARBA"/>
</dbReference>
<dbReference type="Proteomes" id="UP000295258">
    <property type="component" value="Unassembled WGS sequence"/>
</dbReference>
<evidence type="ECO:0000313" key="4">
    <source>
        <dbReference type="EMBL" id="TDD05840.1"/>
    </source>
</evidence>
<evidence type="ECO:0000259" key="3">
    <source>
        <dbReference type="Pfam" id="PF01557"/>
    </source>
</evidence>
<dbReference type="AlphaFoldDB" id="A0A4R4VZ42"/>
<organism evidence="4 5">
    <name type="scientific">Nonomuraea deserti</name>
    <dbReference type="NCBI Taxonomy" id="1848322"/>
    <lineage>
        <taxon>Bacteria</taxon>
        <taxon>Bacillati</taxon>
        <taxon>Actinomycetota</taxon>
        <taxon>Actinomycetes</taxon>
        <taxon>Streptosporangiales</taxon>
        <taxon>Streptosporangiaceae</taxon>
        <taxon>Nonomuraea</taxon>
    </lineage>
</organism>
<keyword evidence="5" id="KW-1185">Reference proteome</keyword>
<accession>A0A4R4VZ42</accession>
<keyword evidence="2" id="KW-0479">Metal-binding</keyword>
<dbReference type="GO" id="GO:0046872">
    <property type="term" value="F:metal ion binding"/>
    <property type="evidence" value="ECO:0007669"/>
    <property type="project" value="UniProtKB-KW"/>
</dbReference>
<evidence type="ECO:0000256" key="1">
    <source>
        <dbReference type="ARBA" id="ARBA00010211"/>
    </source>
</evidence>
<dbReference type="FunFam" id="3.90.850.10:FF:000002">
    <property type="entry name" value="2-hydroxyhepta-2,4-diene-1,7-dioate isomerase"/>
    <property type="match status" value="1"/>
</dbReference>
<dbReference type="PANTHER" id="PTHR42796">
    <property type="entry name" value="FUMARYLACETOACETATE HYDROLASE DOMAIN-CONTAINING PROTEIN 2A-RELATED"/>
    <property type="match status" value="1"/>
</dbReference>